<evidence type="ECO:0000313" key="3">
    <source>
        <dbReference type="Proteomes" id="UP000285405"/>
    </source>
</evidence>
<accession>A0A420HJA0</accession>
<feature type="compositionally biased region" description="Low complexity" evidence="1">
    <location>
        <begin position="186"/>
        <end position="203"/>
    </location>
</feature>
<name>A0A420HJA0_9PEZI</name>
<feature type="region of interest" description="Disordered" evidence="1">
    <location>
        <begin position="145"/>
        <end position="213"/>
    </location>
</feature>
<reference evidence="2 3" key="1">
    <citation type="journal article" date="2018" name="BMC Genomics">
        <title>Comparative genome analyses reveal sequence features reflecting distinct modes of host-adaptation between dicot and monocot powdery mildew.</title>
        <authorList>
            <person name="Wu Y."/>
            <person name="Ma X."/>
            <person name="Pan Z."/>
            <person name="Kale S.D."/>
            <person name="Song Y."/>
            <person name="King H."/>
            <person name="Zhang Q."/>
            <person name="Presley C."/>
            <person name="Deng X."/>
            <person name="Wei C.I."/>
            <person name="Xiao S."/>
        </authorList>
    </citation>
    <scope>NUCLEOTIDE SEQUENCE [LARGE SCALE GENOMIC DNA]</scope>
    <source>
        <strain evidence="2">UCSC1</strain>
    </source>
</reference>
<dbReference type="OrthoDB" id="3562262at2759"/>
<dbReference type="AlphaFoldDB" id="A0A420HJA0"/>
<dbReference type="GO" id="GO:0016740">
    <property type="term" value="F:transferase activity"/>
    <property type="evidence" value="ECO:0007669"/>
    <property type="project" value="UniProtKB-KW"/>
</dbReference>
<dbReference type="Proteomes" id="UP000285405">
    <property type="component" value="Unassembled WGS sequence"/>
</dbReference>
<gene>
    <name evidence="2" type="ORF">GcC1_188050</name>
</gene>
<sequence length="316" mass="35678">MENSTCDPRLLITKGQDGTIGIVGMQTDDTLVLGNNKFINKEASELDKANLLAKPIEKLTTKNPLLFNGCTLTMDKDETKPTLVELLQQLQRVLDVDLHSESVLQQKLILAYEVVEACSSACSRPPIQCTELVEAIHSAIASHEKARRAQELDPTPTPSLTQLTNVHLVDRKYHTQYKGLRRPPQSSSSKNNQSSTSNCWSSNHSEEERRKARERIGKKIDAYIQDYEGHYESNHESEDEIPEKLLTDLDNFDEDDISQNFFTSTGSISANKARRFQQNLCNNITYHFLSRNDLTETHNDPFTYIANSGGLYTSNK</sequence>
<organism evidence="2 3">
    <name type="scientific">Golovinomyces cichoracearum</name>
    <dbReference type="NCBI Taxonomy" id="62708"/>
    <lineage>
        <taxon>Eukaryota</taxon>
        <taxon>Fungi</taxon>
        <taxon>Dikarya</taxon>
        <taxon>Ascomycota</taxon>
        <taxon>Pezizomycotina</taxon>
        <taxon>Leotiomycetes</taxon>
        <taxon>Erysiphales</taxon>
        <taxon>Erysiphaceae</taxon>
        <taxon>Golovinomyces</taxon>
    </lineage>
</organism>
<keyword evidence="2" id="KW-0808">Transferase</keyword>
<evidence type="ECO:0000256" key="1">
    <source>
        <dbReference type="SAM" id="MobiDB-lite"/>
    </source>
</evidence>
<evidence type="ECO:0000313" key="2">
    <source>
        <dbReference type="EMBL" id="RKF57503.1"/>
    </source>
</evidence>
<dbReference type="EMBL" id="MCBR01018899">
    <property type="protein sequence ID" value="RKF57503.1"/>
    <property type="molecule type" value="Genomic_DNA"/>
</dbReference>
<proteinExistence type="predicted"/>
<feature type="compositionally biased region" description="Basic and acidic residues" evidence="1">
    <location>
        <begin position="204"/>
        <end position="213"/>
    </location>
</feature>
<comment type="caution">
    <text evidence="2">The sequence shown here is derived from an EMBL/GenBank/DDBJ whole genome shotgun (WGS) entry which is preliminary data.</text>
</comment>
<protein>
    <submittedName>
        <fullName evidence="2">Putative glycosyl transferase</fullName>
    </submittedName>
</protein>